<dbReference type="Proteomes" id="UP001370490">
    <property type="component" value="Unassembled WGS sequence"/>
</dbReference>
<evidence type="ECO:0000313" key="4">
    <source>
        <dbReference type="EMBL" id="KAK6911204.1"/>
    </source>
</evidence>
<evidence type="ECO:0000259" key="2">
    <source>
        <dbReference type="Pfam" id="PF04784"/>
    </source>
</evidence>
<evidence type="ECO:0000259" key="3">
    <source>
        <dbReference type="Pfam" id="PF14389"/>
    </source>
</evidence>
<dbReference type="InterPro" id="IPR006869">
    <property type="entry name" value="DUF547"/>
</dbReference>
<keyword evidence="1" id="KW-0175">Coiled coil</keyword>
<sequence length="565" mass="62850">MHSGDLTCTRGDSLTKCTNSASECCTSESHVGHMDGVEVSGTTEETASSGSYKCDLSSGSYPYRSQLEQDVRKLQQQLQEEMELHVILENAMEKTAVKSSISCLPDHAQELLSNIALLEASVSELEKQMVSLHFQLSQERNERRLAEYHLKHSSSEPPSPCSPDLTKSPISSSLSCLKHSLSELRTSSGNLLCKELRDHSSVVAREPSTENFAAKGTKDFDVLIEEKAVSAKAEVKSQKSSELAKLVKDMPPKGLWDYPNLLSEEMVRCMKNIFISLGDSSMPTKLSSLESQCSSMSPHGHLSNSSLWSLSEHSLVSSEVQSPQVVLQNHNEVLALENVCDPFRVRGKLSWADIGSYGLAVEVSWMSVDKKQLEYAAGALRRFSAAAIEFVMLKMRPPVHRPQIALLLALHKIKMPEEQKKFALSTYEPLVTFALSCGMYSSPAVRIYTAKNVREELEEAQRDFIQASVGLSSKGKLLIPKMLHCFARSIVDDSKLAVWISHYLPAHQAAFVEKCISQRRQKLLGSRNCGILPFDSHFRYLFLPEKISRSKVGAIYMMTERSKIP</sequence>
<feature type="domain" description="DUF547" evidence="2">
    <location>
        <begin position="382"/>
        <end position="465"/>
    </location>
</feature>
<comment type="caution">
    <text evidence="4">The sequence shown here is derived from an EMBL/GenBank/DDBJ whole genome shotgun (WGS) entry which is preliminary data.</text>
</comment>
<feature type="coiled-coil region" evidence="1">
    <location>
        <begin position="64"/>
        <end position="142"/>
    </location>
</feature>
<dbReference type="InterPro" id="IPR025757">
    <property type="entry name" value="MIP1_Leuzipper"/>
</dbReference>
<dbReference type="Pfam" id="PF04784">
    <property type="entry name" value="DUF547"/>
    <property type="match status" value="1"/>
</dbReference>
<dbReference type="PANTHER" id="PTHR23054">
    <property type="entry name" value="TERNARY COMPLEX FACTOR MIP1, LEUCINE-ZIPPER-RELATED"/>
    <property type="match status" value="1"/>
</dbReference>
<gene>
    <name evidence="4" type="ORF">RJ641_023297</name>
</gene>
<proteinExistence type="predicted"/>
<dbReference type="Pfam" id="PF14389">
    <property type="entry name" value="Lzipper-MIP1"/>
    <property type="match status" value="1"/>
</dbReference>
<dbReference type="PANTHER" id="PTHR23054:SF53">
    <property type="entry name" value="OS06G0704100 PROTEIN"/>
    <property type="match status" value="1"/>
</dbReference>
<organism evidence="4 5">
    <name type="scientific">Dillenia turbinata</name>
    <dbReference type="NCBI Taxonomy" id="194707"/>
    <lineage>
        <taxon>Eukaryota</taxon>
        <taxon>Viridiplantae</taxon>
        <taxon>Streptophyta</taxon>
        <taxon>Embryophyta</taxon>
        <taxon>Tracheophyta</taxon>
        <taxon>Spermatophyta</taxon>
        <taxon>Magnoliopsida</taxon>
        <taxon>eudicotyledons</taxon>
        <taxon>Gunneridae</taxon>
        <taxon>Pentapetalae</taxon>
        <taxon>Dilleniales</taxon>
        <taxon>Dilleniaceae</taxon>
        <taxon>Dillenia</taxon>
    </lineage>
</organism>
<keyword evidence="5" id="KW-1185">Reference proteome</keyword>
<dbReference type="EMBL" id="JBAMMX010000028">
    <property type="protein sequence ID" value="KAK6911204.1"/>
    <property type="molecule type" value="Genomic_DNA"/>
</dbReference>
<feature type="domain" description="Ternary complex factor MIP1 leucine-zipper" evidence="3">
    <location>
        <begin position="63"/>
        <end position="139"/>
    </location>
</feature>
<evidence type="ECO:0000313" key="5">
    <source>
        <dbReference type="Proteomes" id="UP001370490"/>
    </source>
</evidence>
<dbReference type="AlphaFoldDB" id="A0AAN8YQ99"/>
<name>A0AAN8YQ99_9MAGN</name>
<reference evidence="4 5" key="1">
    <citation type="submission" date="2023-12" db="EMBL/GenBank/DDBJ databases">
        <title>A high-quality genome assembly for Dillenia turbinata (Dilleniales).</title>
        <authorList>
            <person name="Chanderbali A."/>
        </authorList>
    </citation>
    <scope>NUCLEOTIDE SEQUENCE [LARGE SCALE GENOMIC DNA]</scope>
    <source>
        <strain evidence="4">LSX21</strain>
        <tissue evidence="4">Leaf</tissue>
    </source>
</reference>
<protein>
    <submittedName>
        <fullName evidence="4">Uncharacterized protein</fullName>
    </submittedName>
</protein>
<evidence type="ECO:0000256" key="1">
    <source>
        <dbReference type="SAM" id="Coils"/>
    </source>
</evidence>
<accession>A0AAN8YQ99</accession>